<feature type="region of interest" description="Disordered" evidence="2">
    <location>
        <begin position="171"/>
        <end position="192"/>
    </location>
</feature>
<dbReference type="GO" id="GO:0005096">
    <property type="term" value="F:GTPase activator activity"/>
    <property type="evidence" value="ECO:0007669"/>
    <property type="project" value="UniProtKB-KW"/>
</dbReference>
<evidence type="ECO:0000256" key="1">
    <source>
        <dbReference type="ARBA" id="ARBA00022468"/>
    </source>
</evidence>
<feature type="compositionally biased region" description="Pro residues" evidence="2">
    <location>
        <begin position="415"/>
        <end position="427"/>
    </location>
</feature>
<feature type="region of interest" description="Disordered" evidence="2">
    <location>
        <begin position="496"/>
        <end position="572"/>
    </location>
</feature>
<reference evidence="4 5" key="1">
    <citation type="journal article" date="2016" name="Mol. Biol. Evol.">
        <title>Comparative Genomics of Early-Diverging Mushroom-Forming Fungi Provides Insights into the Origins of Lignocellulose Decay Capabilities.</title>
        <authorList>
            <person name="Nagy L.G."/>
            <person name="Riley R."/>
            <person name="Tritt A."/>
            <person name="Adam C."/>
            <person name="Daum C."/>
            <person name="Floudas D."/>
            <person name="Sun H."/>
            <person name="Yadav J.S."/>
            <person name="Pangilinan J."/>
            <person name="Larsson K.H."/>
            <person name="Matsuura K."/>
            <person name="Barry K."/>
            <person name="Labutti K."/>
            <person name="Kuo R."/>
            <person name="Ohm R.A."/>
            <person name="Bhattacharya S.S."/>
            <person name="Shirouzu T."/>
            <person name="Yoshinaga Y."/>
            <person name="Martin F.M."/>
            <person name="Grigoriev I.V."/>
            <person name="Hibbett D.S."/>
        </authorList>
    </citation>
    <scope>NUCLEOTIDE SEQUENCE [LARGE SCALE GENOMIC DNA]</scope>
    <source>
        <strain evidence="4 5">HHB12733</strain>
    </source>
</reference>
<evidence type="ECO:0000313" key="5">
    <source>
        <dbReference type="Proteomes" id="UP000076842"/>
    </source>
</evidence>
<dbReference type="InterPro" id="IPR018515">
    <property type="entry name" value="Tuberin-type_domain"/>
</dbReference>
<dbReference type="FunFam" id="3.40.50.11210:FF:000007">
    <property type="entry name" value="Tuberous sclerosis 2"/>
    <property type="match status" value="1"/>
</dbReference>
<dbReference type="SUPFAM" id="SSF111347">
    <property type="entry name" value="Rap/Ran-GAP"/>
    <property type="match status" value="1"/>
</dbReference>
<dbReference type="Pfam" id="PF02145">
    <property type="entry name" value="Rap_GAP"/>
    <property type="match status" value="1"/>
</dbReference>
<feature type="region of interest" description="Disordered" evidence="2">
    <location>
        <begin position="448"/>
        <end position="469"/>
    </location>
</feature>
<organism evidence="4 5">
    <name type="scientific">Calocera cornea HHB12733</name>
    <dbReference type="NCBI Taxonomy" id="1353952"/>
    <lineage>
        <taxon>Eukaryota</taxon>
        <taxon>Fungi</taxon>
        <taxon>Dikarya</taxon>
        <taxon>Basidiomycota</taxon>
        <taxon>Agaricomycotina</taxon>
        <taxon>Dacrymycetes</taxon>
        <taxon>Dacrymycetales</taxon>
        <taxon>Dacrymycetaceae</taxon>
        <taxon>Calocera</taxon>
    </lineage>
</organism>
<dbReference type="InterPro" id="IPR000331">
    <property type="entry name" value="Rap/Ran_GAP_dom"/>
</dbReference>
<feature type="compositionally biased region" description="Low complexity" evidence="2">
    <location>
        <begin position="175"/>
        <end position="187"/>
    </location>
</feature>
<feature type="compositionally biased region" description="Acidic residues" evidence="2">
    <location>
        <begin position="376"/>
        <end position="389"/>
    </location>
</feature>
<evidence type="ECO:0000259" key="3">
    <source>
        <dbReference type="PROSITE" id="PS50085"/>
    </source>
</evidence>
<dbReference type="Gene3D" id="3.40.50.11210">
    <property type="entry name" value="Rap/Ran-GAP"/>
    <property type="match status" value="1"/>
</dbReference>
<feature type="compositionally biased region" description="Low complexity" evidence="2">
    <location>
        <begin position="401"/>
        <end position="414"/>
    </location>
</feature>
<dbReference type="InterPro" id="IPR035974">
    <property type="entry name" value="Rap/Ran-GAP_sf"/>
</dbReference>
<dbReference type="GO" id="GO:0033596">
    <property type="term" value="C:TSC1-TSC2 complex"/>
    <property type="evidence" value="ECO:0007669"/>
    <property type="project" value="TreeGrafter"/>
</dbReference>
<feature type="compositionally biased region" description="Basic residues" evidence="2">
    <location>
        <begin position="286"/>
        <end position="295"/>
    </location>
</feature>
<dbReference type="PANTHER" id="PTHR10063">
    <property type="entry name" value="TUBERIN"/>
    <property type="match status" value="1"/>
</dbReference>
<feature type="compositionally biased region" description="Low complexity" evidence="2">
    <location>
        <begin position="527"/>
        <end position="546"/>
    </location>
</feature>
<feature type="compositionally biased region" description="Basic and acidic residues" evidence="2">
    <location>
        <begin position="792"/>
        <end position="818"/>
    </location>
</feature>
<feature type="region of interest" description="Disordered" evidence="2">
    <location>
        <begin position="274"/>
        <end position="433"/>
    </location>
</feature>
<feature type="region of interest" description="Disordered" evidence="2">
    <location>
        <begin position="608"/>
        <end position="653"/>
    </location>
</feature>
<name>A0A165HP47_9BASI</name>
<evidence type="ECO:0000313" key="4">
    <source>
        <dbReference type="EMBL" id="KZT59547.1"/>
    </source>
</evidence>
<dbReference type="InParanoid" id="A0A165HP47"/>
<dbReference type="STRING" id="1353952.A0A165HP47"/>
<feature type="compositionally biased region" description="Acidic residues" evidence="2">
    <location>
        <begin position="330"/>
        <end position="366"/>
    </location>
</feature>
<feature type="region of interest" description="Disordered" evidence="2">
    <location>
        <begin position="1"/>
        <end position="21"/>
    </location>
</feature>
<feature type="domain" description="Rap-GAP" evidence="3">
    <location>
        <begin position="1374"/>
        <end position="1614"/>
    </location>
</feature>
<feature type="compositionally biased region" description="Basic and acidic residues" evidence="2">
    <location>
        <begin position="296"/>
        <end position="322"/>
    </location>
</feature>
<dbReference type="EMBL" id="KV423939">
    <property type="protein sequence ID" value="KZT59547.1"/>
    <property type="molecule type" value="Genomic_DNA"/>
</dbReference>
<keyword evidence="1" id="KW-0343">GTPase activation</keyword>
<dbReference type="GO" id="GO:0051056">
    <property type="term" value="P:regulation of small GTPase mediated signal transduction"/>
    <property type="evidence" value="ECO:0007669"/>
    <property type="project" value="InterPro"/>
</dbReference>
<dbReference type="PANTHER" id="PTHR10063:SF0">
    <property type="entry name" value="TUBERIN"/>
    <property type="match status" value="1"/>
</dbReference>
<accession>A0A165HP47</accession>
<sequence length="1632" mass="176395">MPATGTHTEPADPAHQQEQEQQQLALALDKVGQWLADPRGSAPPILAVLRLAVTCVRRAAHSDQGAHGQIDLDGPPPPHAPPVLAHLSLILARLLLPQPGATPQHTHTLTHHLLPALLPELIPLAPVLSPRAQGVLIDHFEKLHLLLPLVPGWEQNIARLAEAFFTSPSASHAITTPTPQSQSQSSPPTCPTPRVRAAKLLLSTTFHALLDLPSYLARLLAVLLPGVLRSVAAEEDQEVWQLELAFLQEALVLLVGEEEEAREELELELAKGALRREERERSREDRRRRRGRERQRRRDEEMIGVMERPDGVDLEAEAERDQGVQPVEVESAEEDGEEDDDGGGGGDDDEEDDEGQEENQEEDQDEQAGVRPGPEDAQEDEPEEEEDEATPTLTGAPVHKATLPAPSSTSALTPPSDPSGPAPPPHSPSTDRLARILSIRQCLREVGAAPCPDAAPPPPASSASDTPADAALPGAGVGLGMGIGIGIGIGGTGAGAGAGALQTPSKTRGPRPPFMGLISNVLAGNRSASASSSSSTSASASTSTAAGPPAWEDPTSGSGSPTPAASAPASGLISAARSPLTSALPSPARGVLGSASAALLGGLSVPPSPVVPSSPAVGESVSPLGTPGGATSSPAAAAPGASAGASESTAPVPPRARHAAYCKSKQSVLVLIALFTQLAFSPPHTLRTLTRSPRAPASAHSLEVFRDLLDLLQSRSTCQRARLTALQWLMRLRADRDHRLFLRRDIDGEVLPFAALIGRTEESRRALEASAENEDLAGVAGVVPPTPDLPAQEDRERSRNRSGREERGSRSTSVERSRGSRSRSRQPGADRRPRELAPAAPAQPIWSLPEELPFPLEIGTRPSEGMTTYELGIISRMEDADPHEAEAIASTVRHWLPVSVYLSTLISLLRSETDWELVSYILVHFTAQLANKHLFCGPKLRKIIPDLVGAVTQSVGATSQIDRIAKPKGIKNTDVHGLIYNLVGILIGYKGTLERKEQDAIVDVLQEGLTRDSATAKPCLQALAIACFELPLSMTRSLPKILPKLTQIMSASATSVHIIELICVIGSLPELYSNFTREDYQRVFGVAVQYIQYHNSAQATETGFSYSLSQHILQLAYYSIYVWFLSIPLLERPKHIPYIARGLQLATQNKGGMDEQTEVCFDWLARYTWANADPKPHKSFLSEVIMRPTNEPDTQIEEKHYLQGHSIITIRTVTKRGWSEIISQRPSGTTQIICKLENVPTTGPGEFAPDPVTAQALVMADRDMNVVSKPLPNEPITLEDGTVIYRHTEDQTAKAHKEALDLFGWTPRGSDGGMRPLDAMTGYVWVGSAPSQRRKPVSVHPSFLPVVVGPFPGAPTPSNAFMPLPASEVVARTLRFMNATAVIDVHKVGILYVGPGQTTEAEILSNQNGSPGYTSFLVNMGRLIRLKGQRDIYSGGLDLENDLDGEYAYAWWDDIAQVIYHAATLMPNYPHDTQFNFKKRHIGNDNIRIVWNDSGMPYKFDTLRTEFQFVNIVIEPHSVGSLAVYSLGSHSDEYYKLTMQRAPGMPEFGPTGTVKIVSARNLPSVVRQISLLADFFTTIWTFTAGDNRRDEWVSSWRGRLQAIKRLQAHVRSTQQAETTGGAPAEMDFSLAY</sequence>
<feature type="compositionally biased region" description="Low complexity" evidence="2">
    <location>
        <begin position="554"/>
        <end position="571"/>
    </location>
</feature>
<dbReference type="PROSITE" id="PS50085">
    <property type="entry name" value="RAPGAP"/>
    <property type="match status" value="1"/>
</dbReference>
<protein>
    <recommendedName>
        <fullName evidence="3">Rap-GAP domain-containing protein</fullName>
    </recommendedName>
</protein>
<dbReference type="OrthoDB" id="19311at2759"/>
<keyword evidence="5" id="KW-1185">Reference proteome</keyword>
<feature type="compositionally biased region" description="Low complexity" evidence="2">
    <location>
        <begin position="613"/>
        <end position="650"/>
    </location>
</feature>
<evidence type="ECO:0000256" key="2">
    <source>
        <dbReference type="SAM" id="MobiDB-lite"/>
    </source>
</evidence>
<dbReference type="Pfam" id="PF03542">
    <property type="entry name" value="Tuberin"/>
    <property type="match status" value="1"/>
</dbReference>
<dbReference type="InterPro" id="IPR027107">
    <property type="entry name" value="Tuberin/Ral-act_asu"/>
</dbReference>
<dbReference type="GO" id="GO:0005634">
    <property type="term" value="C:nucleus"/>
    <property type="evidence" value="ECO:0007669"/>
    <property type="project" value="InterPro"/>
</dbReference>
<proteinExistence type="predicted"/>
<feature type="compositionally biased region" description="Basic and acidic residues" evidence="2">
    <location>
        <begin position="274"/>
        <end position="285"/>
    </location>
</feature>
<feature type="region of interest" description="Disordered" evidence="2">
    <location>
        <begin position="767"/>
        <end position="842"/>
    </location>
</feature>
<gene>
    <name evidence="4" type="ORF">CALCODRAFT_516001</name>
</gene>
<dbReference type="GO" id="GO:0032007">
    <property type="term" value="P:negative regulation of TOR signaling"/>
    <property type="evidence" value="ECO:0007669"/>
    <property type="project" value="TreeGrafter"/>
</dbReference>
<feature type="compositionally biased region" description="Basic and acidic residues" evidence="2">
    <location>
        <begin position="9"/>
        <end position="18"/>
    </location>
</feature>
<dbReference type="Proteomes" id="UP000076842">
    <property type="component" value="Unassembled WGS sequence"/>
</dbReference>